<comment type="caution">
    <text evidence="2">The sequence shown here is derived from an EMBL/GenBank/DDBJ whole genome shotgun (WGS) entry which is preliminary data.</text>
</comment>
<accession>A0A8S2GBP9</accession>
<dbReference type="Proteomes" id="UP000682733">
    <property type="component" value="Unassembled WGS sequence"/>
</dbReference>
<reference evidence="2" key="1">
    <citation type="submission" date="2021-02" db="EMBL/GenBank/DDBJ databases">
        <authorList>
            <person name="Nowell W R."/>
        </authorList>
    </citation>
    <scope>NUCLEOTIDE SEQUENCE</scope>
</reference>
<proteinExistence type="predicted"/>
<dbReference type="EMBL" id="CAJNOK010080765">
    <property type="protein sequence ID" value="CAF1682551.1"/>
    <property type="molecule type" value="Genomic_DNA"/>
</dbReference>
<evidence type="ECO:0000256" key="1">
    <source>
        <dbReference type="SAM" id="MobiDB-lite"/>
    </source>
</evidence>
<dbReference type="Proteomes" id="UP000677228">
    <property type="component" value="Unassembled WGS sequence"/>
</dbReference>
<name>A0A8S2GBP9_9BILA</name>
<protein>
    <submittedName>
        <fullName evidence="2">Uncharacterized protein</fullName>
    </submittedName>
</protein>
<dbReference type="EMBL" id="CAJOBA010121059">
    <property type="protein sequence ID" value="CAF4580065.1"/>
    <property type="molecule type" value="Genomic_DNA"/>
</dbReference>
<organism evidence="2 4">
    <name type="scientific">Didymodactylos carnosus</name>
    <dbReference type="NCBI Taxonomy" id="1234261"/>
    <lineage>
        <taxon>Eukaryota</taxon>
        <taxon>Metazoa</taxon>
        <taxon>Spiralia</taxon>
        <taxon>Gnathifera</taxon>
        <taxon>Rotifera</taxon>
        <taxon>Eurotatoria</taxon>
        <taxon>Bdelloidea</taxon>
        <taxon>Philodinida</taxon>
        <taxon>Philodinidae</taxon>
        <taxon>Didymodactylos</taxon>
    </lineage>
</organism>
<sequence>GLTKNHQPPTGIGNTNIVMDDSKNWKSDSSSSSSEVSD</sequence>
<feature type="compositionally biased region" description="Polar residues" evidence="1">
    <location>
        <begin position="1"/>
        <end position="17"/>
    </location>
</feature>
<evidence type="ECO:0000313" key="4">
    <source>
        <dbReference type="Proteomes" id="UP000677228"/>
    </source>
</evidence>
<dbReference type="AlphaFoldDB" id="A0A8S2GBP9"/>
<evidence type="ECO:0000313" key="2">
    <source>
        <dbReference type="EMBL" id="CAF1682551.1"/>
    </source>
</evidence>
<feature type="compositionally biased region" description="Low complexity" evidence="1">
    <location>
        <begin position="27"/>
        <end position="38"/>
    </location>
</feature>
<feature type="region of interest" description="Disordered" evidence="1">
    <location>
        <begin position="1"/>
        <end position="38"/>
    </location>
</feature>
<feature type="non-terminal residue" evidence="2">
    <location>
        <position position="1"/>
    </location>
</feature>
<gene>
    <name evidence="2" type="ORF">OVA965_LOCUS46118</name>
    <name evidence="3" type="ORF">TMI583_LOCUS50373</name>
</gene>
<evidence type="ECO:0000313" key="3">
    <source>
        <dbReference type="EMBL" id="CAF4580065.1"/>
    </source>
</evidence>